<keyword evidence="4" id="KW-0539">Nucleus</keyword>
<dbReference type="GO" id="GO:0036228">
    <property type="term" value="P:protein localization to nuclear inner membrane"/>
    <property type="evidence" value="ECO:0007669"/>
    <property type="project" value="TreeGrafter"/>
</dbReference>
<dbReference type="InterPro" id="IPR042537">
    <property type="entry name" value="Nucleoporin_Nup155_C_2"/>
</dbReference>
<comment type="caution">
    <text evidence="6">The sequence shown here is derived from an EMBL/GenBank/DDBJ whole genome shotgun (WGS) entry which is preliminary data.</text>
</comment>
<dbReference type="InterPro" id="IPR042533">
    <property type="entry name" value="Nucleoporin_Nup155_C_1"/>
</dbReference>
<dbReference type="InterPro" id="IPR004870">
    <property type="entry name" value="Nucleoporin_Nup155"/>
</dbReference>
<sequence>MSPKNIASPFTQNDFNANPDERTWREERQALYSVYLVLTYASEAMAFLQILHEFKITPVIKEIPEQFQTELLKMELRDLVISSNSRDICRELMIGIIQLQSGGGVNAVIDALRKRCSHFCSSEDVTMYKAMEQLKRTQDSADRSEQMRALQESLQLFRRISSHLSVPTLNDICATYRNFKFHTGAVDLALACARAVDPADLALSYYNGVAAALENPQAAELLTLRKNCYQCVFQTIQSLDRAENRPKFPAPERRGGVSGSQLPESDEYRQMVLQRVMSSQDTLFYYCFYEWYLTRGDIHELLNLNPPHLEEFLTREPLNLEKCDLLWSFYARNNAYLNAAKVLSNLAESRDFNLQFAARMEYLSLAVGNARSSMNSPLRREGFALLQDLEEKLEVAQIQLEVQRTLQSHSTDGNHEPLLERVNGNLLTISDLFNDYAVPLRMFGIQLLIIKSSNHHDSKLVESIWNEIFQELQDVHIRALEDANEVPEGSRFMEAVAAKVRELGQLLYPSDLAFPLHFLCPTLEVMAFEHRSVISQGWCVQLLHQVGIPYNVLFEVVYNIIQVRESNWKPADAFIFLIHDMVYLLTQWLDTLAQSGQHGVNDLDTFPVNLVDHAVTGFIMTLTASNVPTLLSELQEIQRRIHAIF</sequence>
<comment type="similarity">
    <text evidence="2">Belongs to the non-repetitive/WGA-negative nucleoporin family.</text>
</comment>
<comment type="subcellular location">
    <subcellularLocation>
        <location evidence="1">Nucleus</location>
    </subcellularLocation>
</comment>
<dbReference type="EMBL" id="JANBPY010000073">
    <property type="protein sequence ID" value="KAJ1969300.1"/>
    <property type="molecule type" value="Genomic_DNA"/>
</dbReference>
<dbReference type="Proteomes" id="UP001150925">
    <property type="component" value="Unassembled WGS sequence"/>
</dbReference>
<protein>
    <recommendedName>
        <fullName evidence="5">Nucleoporin Nup133/Nup155-like C-terminal domain-containing protein</fullName>
    </recommendedName>
</protein>
<evidence type="ECO:0000256" key="4">
    <source>
        <dbReference type="ARBA" id="ARBA00023242"/>
    </source>
</evidence>
<dbReference type="Gene3D" id="1.20.120.1880">
    <property type="entry name" value="Nucleoporin, helical C-terminal domain"/>
    <property type="match status" value="1"/>
</dbReference>
<evidence type="ECO:0000256" key="3">
    <source>
        <dbReference type="ARBA" id="ARBA00022448"/>
    </source>
</evidence>
<dbReference type="Pfam" id="PF03177">
    <property type="entry name" value="Nucleoporin_C"/>
    <property type="match status" value="1"/>
</dbReference>
<evidence type="ECO:0000259" key="5">
    <source>
        <dbReference type="Pfam" id="PF03177"/>
    </source>
</evidence>
<dbReference type="InterPro" id="IPR007187">
    <property type="entry name" value="Nucleoporin_Nup133/Nup155_C"/>
</dbReference>
<dbReference type="GO" id="GO:0017056">
    <property type="term" value="F:structural constituent of nuclear pore"/>
    <property type="evidence" value="ECO:0007669"/>
    <property type="project" value="InterPro"/>
</dbReference>
<reference evidence="6" key="1">
    <citation type="submission" date="2022-07" db="EMBL/GenBank/DDBJ databases">
        <title>Phylogenomic reconstructions and comparative analyses of Kickxellomycotina fungi.</title>
        <authorList>
            <person name="Reynolds N.K."/>
            <person name="Stajich J.E."/>
            <person name="Barry K."/>
            <person name="Grigoriev I.V."/>
            <person name="Crous P."/>
            <person name="Smith M.E."/>
        </authorList>
    </citation>
    <scope>NUCLEOTIDE SEQUENCE</scope>
    <source>
        <strain evidence="6">RSA 1196</strain>
    </source>
</reference>
<dbReference type="PANTHER" id="PTHR10350">
    <property type="entry name" value="NUCLEAR PORE COMPLEX PROTEIN NUP155"/>
    <property type="match status" value="1"/>
</dbReference>
<feature type="domain" description="Nucleoporin Nup133/Nup155-like C-terminal" evidence="5">
    <location>
        <begin position="13"/>
        <end position="621"/>
    </location>
</feature>
<keyword evidence="3" id="KW-0813">Transport</keyword>
<organism evidence="6 7">
    <name type="scientific">Dispira parvispora</name>
    <dbReference type="NCBI Taxonomy" id="1520584"/>
    <lineage>
        <taxon>Eukaryota</taxon>
        <taxon>Fungi</taxon>
        <taxon>Fungi incertae sedis</taxon>
        <taxon>Zoopagomycota</taxon>
        <taxon>Kickxellomycotina</taxon>
        <taxon>Dimargaritomycetes</taxon>
        <taxon>Dimargaritales</taxon>
        <taxon>Dimargaritaceae</taxon>
        <taxon>Dispira</taxon>
    </lineage>
</organism>
<dbReference type="OrthoDB" id="338970at2759"/>
<evidence type="ECO:0000256" key="1">
    <source>
        <dbReference type="ARBA" id="ARBA00004123"/>
    </source>
</evidence>
<proteinExistence type="inferred from homology"/>
<dbReference type="PANTHER" id="PTHR10350:SF6">
    <property type="entry name" value="NUCLEAR PORE COMPLEX PROTEIN NUP155"/>
    <property type="match status" value="1"/>
</dbReference>
<dbReference type="Gene3D" id="1.25.40.450">
    <property type="entry name" value="Nucleoporin, helical domain, N-terminal subdomain"/>
    <property type="match status" value="1"/>
</dbReference>
<evidence type="ECO:0000313" key="6">
    <source>
        <dbReference type="EMBL" id="KAJ1969300.1"/>
    </source>
</evidence>
<evidence type="ECO:0000256" key="2">
    <source>
        <dbReference type="ARBA" id="ARBA00007373"/>
    </source>
</evidence>
<dbReference type="GO" id="GO:0000972">
    <property type="term" value="P:transcription-dependent tethering of RNA polymerase II gene DNA at nuclear periphery"/>
    <property type="evidence" value="ECO:0007669"/>
    <property type="project" value="TreeGrafter"/>
</dbReference>
<keyword evidence="7" id="KW-1185">Reference proteome</keyword>
<evidence type="ECO:0000313" key="7">
    <source>
        <dbReference type="Proteomes" id="UP001150925"/>
    </source>
</evidence>
<dbReference type="Gene3D" id="1.25.40.440">
    <property type="entry name" value="Nucleoporin, helical domain, central subdomain"/>
    <property type="match status" value="1"/>
</dbReference>
<gene>
    <name evidence="6" type="ORF">IWQ62_000705</name>
</gene>
<dbReference type="AlphaFoldDB" id="A0A9W8E9C8"/>
<dbReference type="GO" id="GO:0044611">
    <property type="term" value="C:nuclear pore inner ring"/>
    <property type="evidence" value="ECO:0007669"/>
    <property type="project" value="TreeGrafter"/>
</dbReference>
<dbReference type="FunFam" id="1.25.40.440:FF:000001">
    <property type="entry name" value="Nuclear pore complex subunit"/>
    <property type="match status" value="1"/>
</dbReference>
<dbReference type="GO" id="GO:0006405">
    <property type="term" value="P:RNA export from nucleus"/>
    <property type="evidence" value="ECO:0007669"/>
    <property type="project" value="TreeGrafter"/>
</dbReference>
<accession>A0A9W8E9C8</accession>
<dbReference type="InterPro" id="IPR042538">
    <property type="entry name" value="Nucleoporin_Nup155_C_3"/>
</dbReference>
<name>A0A9W8E9C8_9FUNG</name>
<dbReference type="GO" id="GO:0006606">
    <property type="term" value="P:protein import into nucleus"/>
    <property type="evidence" value="ECO:0007669"/>
    <property type="project" value="TreeGrafter"/>
</dbReference>
<dbReference type="Gene3D" id="1.20.58.1780">
    <property type="match status" value="1"/>
</dbReference>